<dbReference type="AlphaFoldDB" id="A0AAU8GUE5"/>
<gene>
    <name evidence="2" type="ORF">V4D30_07290</name>
</gene>
<dbReference type="RefSeq" id="WP_353683679.1">
    <property type="nucleotide sequence ID" value="NZ_CP144373.1"/>
</dbReference>
<sequence>MHKRVRLYSLSTCPVCKKVKEFLKNNSVEYDLIEVDTLDSGEQWLAMKELKKINHLETFPTVVVETAVVGFDEESLRKILELNTSYDT</sequence>
<protein>
    <submittedName>
        <fullName evidence="2">Glutaredoxin family protein</fullName>
    </submittedName>
</protein>
<dbReference type="Pfam" id="PF00462">
    <property type="entry name" value="Glutaredoxin"/>
    <property type="match status" value="1"/>
</dbReference>
<dbReference type="EMBL" id="CP144373">
    <property type="protein sequence ID" value="XCH46140.1"/>
    <property type="molecule type" value="Genomic_DNA"/>
</dbReference>
<evidence type="ECO:0000259" key="1">
    <source>
        <dbReference type="Pfam" id="PF00462"/>
    </source>
</evidence>
<name>A0AAU8GUE5_9BACT</name>
<dbReference type="PROSITE" id="PS51354">
    <property type="entry name" value="GLUTAREDOXIN_2"/>
    <property type="match status" value="1"/>
</dbReference>
<feature type="domain" description="Glutaredoxin" evidence="1">
    <location>
        <begin position="5"/>
        <end position="65"/>
    </location>
</feature>
<dbReference type="KEGG" id="taut:V4D30_07290"/>
<dbReference type="InterPro" id="IPR036249">
    <property type="entry name" value="Thioredoxin-like_sf"/>
</dbReference>
<dbReference type="Gene3D" id="3.40.30.10">
    <property type="entry name" value="Glutaredoxin"/>
    <property type="match status" value="1"/>
</dbReference>
<dbReference type="InterPro" id="IPR002109">
    <property type="entry name" value="Glutaredoxin"/>
</dbReference>
<accession>A0AAU8GUE5</accession>
<dbReference type="SUPFAM" id="SSF52833">
    <property type="entry name" value="Thioredoxin-like"/>
    <property type="match status" value="1"/>
</dbReference>
<dbReference type="CDD" id="cd02976">
    <property type="entry name" value="NrdH"/>
    <property type="match status" value="1"/>
</dbReference>
<evidence type="ECO:0000313" key="2">
    <source>
        <dbReference type="EMBL" id="XCH46140.1"/>
    </source>
</evidence>
<organism evidence="2">
    <name type="scientific">Thermodesulfovibrio autotrophicus</name>
    <dbReference type="NCBI Taxonomy" id="3118333"/>
    <lineage>
        <taxon>Bacteria</taxon>
        <taxon>Pseudomonadati</taxon>
        <taxon>Nitrospirota</taxon>
        <taxon>Thermodesulfovibrionia</taxon>
        <taxon>Thermodesulfovibrionales</taxon>
        <taxon>Thermodesulfovibrionaceae</taxon>
        <taxon>Thermodesulfovibrio</taxon>
    </lineage>
</organism>
<reference evidence="2" key="1">
    <citation type="submission" date="2024-01" db="EMBL/GenBank/DDBJ databases">
        <title>The first autotrophic representatives of the genus Thermodesulfovibrio.</title>
        <authorList>
            <person name="Maltseva A.I."/>
            <person name="Elcheninov A.G."/>
            <person name="Kublanov I.V."/>
            <person name="Lebedinsky A.V."/>
            <person name="Frolov E.N."/>
        </authorList>
    </citation>
    <scope>NUCLEOTIDE SEQUENCE</scope>
    <source>
        <strain evidence="2">3907-1M</strain>
    </source>
</reference>
<proteinExistence type="predicted"/>